<dbReference type="GO" id="GO:0000062">
    <property type="term" value="F:fatty-acyl-CoA binding"/>
    <property type="evidence" value="ECO:0007669"/>
    <property type="project" value="InterPro"/>
</dbReference>
<dbReference type="PANTHER" id="PTHR23310:SF77">
    <property type="entry name" value="LD25952P"/>
    <property type="match status" value="1"/>
</dbReference>
<dbReference type="OrthoDB" id="10251809at2759"/>
<dbReference type="KEGG" id="mpp:MICPUCDRAFT_22282"/>
<dbReference type="AlphaFoldDB" id="C1N5D8"/>
<dbReference type="Pfam" id="PF00887">
    <property type="entry name" value="ACBP"/>
    <property type="match status" value="1"/>
</dbReference>
<protein>
    <submittedName>
        <fullName evidence="4">Predicted protein</fullName>
    </submittedName>
</protein>
<accession>C1N5D8</accession>
<keyword evidence="5" id="KW-1185">Reference proteome</keyword>
<dbReference type="PANTHER" id="PTHR23310">
    <property type="entry name" value="ACYL-COA-BINDING PROTEIN, ACBP"/>
    <property type="match status" value="1"/>
</dbReference>
<dbReference type="Gene3D" id="1.20.80.10">
    <property type="match status" value="1"/>
</dbReference>
<dbReference type="InterPro" id="IPR000582">
    <property type="entry name" value="Acyl-CoA-binding_protein"/>
</dbReference>
<keyword evidence="2" id="KW-0446">Lipid-binding</keyword>
<dbReference type="GO" id="GO:0006631">
    <property type="term" value="P:fatty acid metabolic process"/>
    <property type="evidence" value="ECO:0007669"/>
    <property type="project" value="TreeGrafter"/>
</dbReference>
<organism evidence="5">
    <name type="scientific">Micromonas pusilla (strain CCMP1545)</name>
    <name type="common">Picoplanktonic green alga</name>
    <dbReference type="NCBI Taxonomy" id="564608"/>
    <lineage>
        <taxon>Eukaryota</taxon>
        <taxon>Viridiplantae</taxon>
        <taxon>Chlorophyta</taxon>
        <taxon>Mamiellophyceae</taxon>
        <taxon>Mamiellales</taxon>
        <taxon>Mamiellaceae</taxon>
        <taxon>Micromonas</taxon>
    </lineage>
</organism>
<feature type="domain" description="ACB" evidence="3">
    <location>
        <begin position="1"/>
        <end position="93"/>
    </location>
</feature>
<comment type="similarity">
    <text evidence="1">Belongs to the ACBP family.</text>
</comment>
<dbReference type="SUPFAM" id="SSF47027">
    <property type="entry name" value="Acyl-CoA binding protein"/>
    <property type="match status" value="1"/>
</dbReference>
<evidence type="ECO:0000259" key="3">
    <source>
        <dbReference type="PROSITE" id="PS51228"/>
    </source>
</evidence>
<dbReference type="InterPro" id="IPR035984">
    <property type="entry name" value="Acyl-CoA-binding_sf"/>
</dbReference>
<reference evidence="4 5" key="1">
    <citation type="journal article" date="2009" name="Science">
        <title>Green evolution and dynamic adaptations revealed by genomes of the marine picoeukaryotes Micromonas.</title>
        <authorList>
            <person name="Worden A.Z."/>
            <person name="Lee J.H."/>
            <person name="Mock T."/>
            <person name="Rouze P."/>
            <person name="Simmons M.P."/>
            <person name="Aerts A.L."/>
            <person name="Allen A.E."/>
            <person name="Cuvelier M.L."/>
            <person name="Derelle E."/>
            <person name="Everett M.V."/>
            <person name="Foulon E."/>
            <person name="Grimwood J."/>
            <person name="Gundlach H."/>
            <person name="Henrissat B."/>
            <person name="Napoli C."/>
            <person name="McDonald S.M."/>
            <person name="Parker M.S."/>
            <person name="Rombauts S."/>
            <person name="Salamov A."/>
            <person name="Von Dassow P."/>
            <person name="Badger J.H."/>
            <person name="Coutinho P.M."/>
            <person name="Demir E."/>
            <person name="Dubchak I."/>
            <person name="Gentemann C."/>
            <person name="Eikrem W."/>
            <person name="Gready J.E."/>
            <person name="John U."/>
            <person name="Lanier W."/>
            <person name="Lindquist E.A."/>
            <person name="Lucas S."/>
            <person name="Mayer K.F."/>
            <person name="Moreau H."/>
            <person name="Not F."/>
            <person name="Otillar R."/>
            <person name="Panaud O."/>
            <person name="Pangilinan J."/>
            <person name="Paulsen I."/>
            <person name="Piegu B."/>
            <person name="Poliakov A."/>
            <person name="Robbens S."/>
            <person name="Schmutz J."/>
            <person name="Toulza E."/>
            <person name="Wyss T."/>
            <person name="Zelensky A."/>
            <person name="Zhou K."/>
            <person name="Armbrust E.V."/>
            <person name="Bhattacharya D."/>
            <person name="Goodenough U.W."/>
            <person name="Van de Peer Y."/>
            <person name="Grigoriev I.V."/>
        </authorList>
    </citation>
    <scope>NUCLEOTIDE SEQUENCE [LARGE SCALE GENOMIC DNA]</scope>
    <source>
        <strain evidence="4 5">CCMP1545</strain>
    </source>
</reference>
<proteinExistence type="inferred from homology"/>
<evidence type="ECO:0000313" key="5">
    <source>
        <dbReference type="Proteomes" id="UP000001876"/>
    </source>
</evidence>
<evidence type="ECO:0000256" key="2">
    <source>
        <dbReference type="ARBA" id="ARBA00023121"/>
    </source>
</evidence>
<dbReference type="EMBL" id="GG663748">
    <property type="protein sequence ID" value="EEH52479.1"/>
    <property type="molecule type" value="Genomic_DNA"/>
</dbReference>
<sequence>MASISPATPYPDKYHAATRAGRVVERTASDETKLLLYALRSQATSGPCVIQSKWGMEIEARAKYETWCNLGKMETFEAMRLYVKLIDEERPEW</sequence>
<dbReference type="PROSITE" id="PS51228">
    <property type="entry name" value="ACB_2"/>
    <property type="match status" value="1"/>
</dbReference>
<name>C1N5D8_MICPC</name>
<dbReference type="eggNOG" id="KOG0817">
    <property type="taxonomic scope" value="Eukaryota"/>
</dbReference>
<dbReference type="GO" id="GO:0005737">
    <property type="term" value="C:cytoplasm"/>
    <property type="evidence" value="ECO:0007669"/>
    <property type="project" value="TreeGrafter"/>
</dbReference>
<feature type="non-terminal residue" evidence="4">
    <location>
        <position position="93"/>
    </location>
</feature>
<evidence type="ECO:0000313" key="4">
    <source>
        <dbReference type="EMBL" id="EEH52479.1"/>
    </source>
</evidence>
<dbReference type="InterPro" id="IPR014352">
    <property type="entry name" value="FERM/acyl-CoA-bd_prot_sf"/>
</dbReference>
<gene>
    <name evidence="4" type="ORF">MICPUCDRAFT_22282</name>
</gene>
<dbReference type="STRING" id="564608.C1N5D8"/>
<dbReference type="RefSeq" id="XP_003063343.1">
    <property type="nucleotide sequence ID" value="XM_003063297.1"/>
</dbReference>
<dbReference type="GeneID" id="9688977"/>
<dbReference type="Proteomes" id="UP000001876">
    <property type="component" value="Unassembled WGS sequence"/>
</dbReference>
<evidence type="ECO:0000256" key="1">
    <source>
        <dbReference type="ARBA" id="ARBA00005567"/>
    </source>
</evidence>